<evidence type="ECO:0000256" key="2">
    <source>
        <dbReference type="ARBA" id="ARBA00010145"/>
    </source>
</evidence>
<reference evidence="10" key="1">
    <citation type="submission" date="2016-11" db="EMBL/GenBank/DDBJ databases">
        <authorList>
            <person name="Jaros S."/>
            <person name="Januszkiewicz K."/>
            <person name="Wedrychowicz H."/>
        </authorList>
    </citation>
    <scope>NUCLEOTIDE SEQUENCE [LARGE SCALE GENOMIC DNA]</scope>
    <source>
        <strain evidence="10">DSM 4029</strain>
    </source>
</reference>
<feature type="transmembrane region" description="Helical" evidence="8">
    <location>
        <begin position="224"/>
        <end position="245"/>
    </location>
</feature>
<comment type="similarity">
    <text evidence="2">Belongs to the auxin efflux carrier (TC 2.A.69) family.</text>
</comment>
<feature type="transmembrane region" description="Helical" evidence="8">
    <location>
        <begin position="6"/>
        <end position="24"/>
    </location>
</feature>
<keyword evidence="4" id="KW-1003">Cell membrane</keyword>
<feature type="transmembrane region" description="Helical" evidence="8">
    <location>
        <begin position="257"/>
        <end position="279"/>
    </location>
</feature>
<dbReference type="Proteomes" id="UP000184089">
    <property type="component" value="Unassembled WGS sequence"/>
</dbReference>
<gene>
    <name evidence="9" type="ORF">SAMN05444424_1397</name>
</gene>
<evidence type="ECO:0000256" key="3">
    <source>
        <dbReference type="ARBA" id="ARBA00022448"/>
    </source>
</evidence>
<dbReference type="Gene3D" id="1.20.1530.20">
    <property type="match status" value="1"/>
</dbReference>
<keyword evidence="3" id="KW-0813">Transport</keyword>
<accession>A0AAQ1MD31</accession>
<evidence type="ECO:0000313" key="9">
    <source>
        <dbReference type="EMBL" id="SHG08123.1"/>
    </source>
</evidence>
<feature type="transmembrane region" description="Helical" evidence="8">
    <location>
        <begin position="285"/>
        <end position="312"/>
    </location>
</feature>
<dbReference type="InterPro" id="IPR038770">
    <property type="entry name" value="Na+/solute_symporter_sf"/>
</dbReference>
<dbReference type="PANTHER" id="PTHR36838:SF1">
    <property type="entry name" value="SLR1864 PROTEIN"/>
    <property type="match status" value="1"/>
</dbReference>
<feature type="transmembrane region" description="Helical" evidence="8">
    <location>
        <begin position="68"/>
        <end position="89"/>
    </location>
</feature>
<organism evidence="9 10">
    <name type="scientific">Bittarella massiliensis</name>
    <name type="common">ex Durand et al. 2017</name>
    <dbReference type="NCBI Taxonomy" id="1720313"/>
    <lineage>
        <taxon>Bacteria</taxon>
        <taxon>Bacillati</taxon>
        <taxon>Bacillota</taxon>
        <taxon>Clostridia</taxon>
        <taxon>Eubacteriales</taxon>
        <taxon>Oscillospiraceae</taxon>
        <taxon>Bittarella (ex Durand et al. 2017)</taxon>
    </lineage>
</organism>
<feature type="transmembrane region" description="Helical" evidence="8">
    <location>
        <begin position="193"/>
        <end position="212"/>
    </location>
</feature>
<evidence type="ECO:0000256" key="4">
    <source>
        <dbReference type="ARBA" id="ARBA00022475"/>
    </source>
</evidence>
<evidence type="ECO:0000256" key="1">
    <source>
        <dbReference type="ARBA" id="ARBA00004651"/>
    </source>
</evidence>
<evidence type="ECO:0000256" key="5">
    <source>
        <dbReference type="ARBA" id="ARBA00022692"/>
    </source>
</evidence>
<evidence type="ECO:0000256" key="8">
    <source>
        <dbReference type="SAM" id="Phobius"/>
    </source>
</evidence>
<dbReference type="AlphaFoldDB" id="A0AAQ1MD31"/>
<protein>
    <recommendedName>
        <fullName evidence="11">AEC family transporter</fullName>
    </recommendedName>
</protein>
<dbReference type="GO" id="GO:0005886">
    <property type="term" value="C:plasma membrane"/>
    <property type="evidence" value="ECO:0007669"/>
    <property type="project" value="UniProtKB-SubCell"/>
</dbReference>
<proteinExistence type="inferred from homology"/>
<comment type="subcellular location">
    <subcellularLocation>
        <location evidence="1">Cell membrane</location>
        <topology evidence="1">Multi-pass membrane protein</topology>
    </subcellularLocation>
</comment>
<feature type="transmembrane region" description="Helical" evidence="8">
    <location>
        <begin position="36"/>
        <end position="56"/>
    </location>
</feature>
<evidence type="ECO:0008006" key="11">
    <source>
        <dbReference type="Google" id="ProtNLM"/>
    </source>
</evidence>
<keyword evidence="6 8" id="KW-1133">Transmembrane helix</keyword>
<dbReference type="GO" id="GO:0055085">
    <property type="term" value="P:transmembrane transport"/>
    <property type="evidence" value="ECO:0007669"/>
    <property type="project" value="InterPro"/>
</dbReference>
<evidence type="ECO:0000256" key="7">
    <source>
        <dbReference type="ARBA" id="ARBA00023136"/>
    </source>
</evidence>
<keyword evidence="5 8" id="KW-0812">Transmembrane</keyword>
<sequence length="314" mass="33311">MEIALAVSGQVVVMVIIAVCGILLKKTGKISDALTTPLSNILLYLVSPMLIINSFLRPFDAAEFRLFLYAFALGVVVQGICVLTGTLIFRQKGDPLNGINRYGTGYSNAGFIGIPLVQASLGSTGVFLLVGFLAASGIFMWTNGAKEVSNGRYKINLKKALINPSNIGAAIGFLLYICRFTPPTVFTGAIQNIANLNTASSMLIIGILISNVKPKELVKNREVFQVAAARLLLCPLLILGLGWLLCQTGIDNIEFAVMVNLIASSTPSAVATAMFANIFGADDVYAGKIVAVTTICSVITIPAVLFLSTFLIPV</sequence>
<evidence type="ECO:0000313" key="10">
    <source>
        <dbReference type="Proteomes" id="UP000184089"/>
    </source>
</evidence>
<comment type="caution">
    <text evidence="9">The sequence shown here is derived from an EMBL/GenBank/DDBJ whole genome shotgun (WGS) entry which is preliminary data.</text>
</comment>
<dbReference type="RefSeq" id="WP_021660975.1">
    <property type="nucleotide sequence ID" value="NZ_FQVY01000002.1"/>
</dbReference>
<dbReference type="PANTHER" id="PTHR36838">
    <property type="entry name" value="AUXIN EFFLUX CARRIER FAMILY PROTEIN"/>
    <property type="match status" value="1"/>
</dbReference>
<evidence type="ECO:0000256" key="6">
    <source>
        <dbReference type="ARBA" id="ARBA00022989"/>
    </source>
</evidence>
<keyword evidence="7 8" id="KW-0472">Membrane</keyword>
<feature type="transmembrane region" description="Helical" evidence="8">
    <location>
        <begin position="161"/>
        <end position="181"/>
    </location>
</feature>
<dbReference type="EMBL" id="FQVY01000002">
    <property type="protein sequence ID" value="SHG08123.1"/>
    <property type="molecule type" value="Genomic_DNA"/>
</dbReference>
<feature type="transmembrane region" description="Helical" evidence="8">
    <location>
        <begin position="110"/>
        <end position="141"/>
    </location>
</feature>
<dbReference type="InterPro" id="IPR004776">
    <property type="entry name" value="Mem_transp_PIN-like"/>
</dbReference>
<name>A0AAQ1MD31_9FIRM</name>
<dbReference type="Pfam" id="PF03547">
    <property type="entry name" value="Mem_trans"/>
    <property type="match status" value="1"/>
</dbReference>